<dbReference type="EMBL" id="JBJURJ010000026">
    <property type="protein sequence ID" value="MFM9332099.1"/>
    <property type="molecule type" value="Genomic_DNA"/>
</dbReference>
<keyword evidence="2" id="KW-1185">Reference proteome</keyword>
<comment type="caution">
    <text evidence="1">The sequence shown here is derived from an EMBL/GenBank/DDBJ whole genome shotgun (WGS) entry which is preliminary data.</text>
</comment>
<evidence type="ECO:0000313" key="1">
    <source>
        <dbReference type="EMBL" id="MFM9332099.1"/>
    </source>
</evidence>
<reference evidence="1" key="1">
    <citation type="submission" date="2024-12" db="EMBL/GenBank/DDBJ databases">
        <authorList>
            <person name="Wu N."/>
        </authorList>
    </citation>
    <scope>NUCLEOTIDE SEQUENCE</scope>
    <source>
        <strain evidence="1">P15</strain>
    </source>
</reference>
<gene>
    <name evidence="1" type="ORF">ACI1P1_27760</name>
</gene>
<keyword evidence="1" id="KW-0032">Aminotransferase</keyword>
<evidence type="ECO:0000313" key="2">
    <source>
        <dbReference type="Proteomes" id="UP001631969"/>
    </source>
</evidence>
<accession>A0ACC7P927</accession>
<sequence>MDQTQAPLLQALVERSKRKESSFHVPGHKFGASLQGEEKDFFGSVMELDYTEIEGLDDLHHPEGPILAAQQLAAECFGAEETFFLVGGSTAGNLALIGAVCQQDDLILVQRNAHKSVIHALMLARARAVMLEPEVDRQTGIAGGVARTTLHTALERYPQAKAVFLTNPNYYGMGWDLEPYARLVHGAGMALLVDEAHGAHFGLHPGVPVSALSRGADGVVQSTHKMLTAMTMGAMLHVQGNRIPRDVLRERLTMLQSSSPSYPIMASLDMARRYAAIRGEAEIGAGLEELRRFREALAGMNGTGIRVLMPEPEANAYDVWDPYKLVMEDAAGGRTGFQLLQELAGGGIIGEMADDRYAVLAASPATGREDLERLAEVIASLPGSSGYSGGEAADVVSANLAVTAAAADPVSEPVPMGLTGVNRGTPMPLGKAVGMRAAQAVVPYPPGIPLLIPGETISAGAAERILRLYRAGAKFQGAPPGPGCSILVTGQDS</sequence>
<name>A0ACC7P927_9BACL</name>
<proteinExistence type="predicted"/>
<keyword evidence="1" id="KW-0808">Transferase</keyword>
<protein>
    <submittedName>
        <fullName evidence="1">Aminotransferase class I/II-fold pyridoxal phosphate-dependent enzyme</fullName>
    </submittedName>
</protein>
<dbReference type="Proteomes" id="UP001631969">
    <property type="component" value="Unassembled WGS sequence"/>
</dbReference>
<organism evidence="1 2">
    <name type="scientific">Paenibacillus mesotrionivorans</name>
    <dbReference type="NCBI Taxonomy" id="3160968"/>
    <lineage>
        <taxon>Bacteria</taxon>
        <taxon>Bacillati</taxon>
        <taxon>Bacillota</taxon>
        <taxon>Bacilli</taxon>
        <taxon>Bacillales</taxon>
        <taxon>Paenibacillaceae</taxon>
        <taxon>Paenibacillus</taxon>
    </lineage>
</organism>